<dbReference type="InterPro" id="IPR006082">
    <property type="entry name" value="PRK"/>
</dbReference>
<keyword evidence="3 9" id="KW-0808">Transferase</keyword>
<dbReference type="GO" id="GO:0008974">
    <property type="term" value="F:phosphoribulokinase activity"/>
    <property type="evidence" value="ECO:0007669"/>
    <property type="project" value="UniProtKB-EC"/>
</dbReference>
<evidence type="ECO:0000256" key="2">
    <source>
        <dbReference type="ARBA" id="ARBA00012042"/>
    </source>
</evidence>
<dbReference type="InterPro" id="IPR006083">
    <property type="entry name" value="PRK/URK"/>
</dbReference>
<evidence type="ECO:0000256" key="7">
    <source>
        <dbReference type="ARBA" id="ARBA00047663"/>
    </source>
</evidence>
<comment type="similarity">
    <text evidence="1">Belongs to the phosphoribulokinase family.</text>
</comment>
<reference evidence="9" key="1">
    <citation type="submission" date="2016-10" db="EMBL/GenBank/DDBJ databases">
        <authorList>
            <person name="de Groot N.N."/>
        </authorList>
    </citation>
    <scope>NUCLEOTIDE SEQUENCE</scope>
</reference>
<dbReference type="InterPro" id="IPR027417">
    <property type="entry name" value="P-loop_NTPase"/>
</dbReference>
<dbReference type="Gene3D" id="3.40.50.300">
    <property type="entry name" value="P-loop containing nucleotide triphosphate hydrolases"/>
    <property type="match status" value="1"/>
</dbReference>
<evidence type="ECO:0000256" key="5">
    <source>
        <dbReference type="ARBA" id="ARBA00022777"/>
    </source>
</evidence>
<proteinExistence type="inferred from homology"/>
<sequence>MSKQNPVVAVTGSSGAGTTFVKKAFERIFDAKKLNVSIVEGDSFHKFERADMKLEVEKSRAAGKVLTHFAEDANHFDTLEALFKQYGQDGTGKKRYYIHSDEEAVEHNARLGTNLEPGQFTPWEDIESGTDLMFYEGLHGGVRTEKSDVASQVDLLVGVVPAVNIEWIQKIHRDTSERPYTPEQVAEIILDRMPDYVKFITPQFDNTHINFHRIPLIDTSNPFSGQAVPSPEDSLVVTSVRIDGIDLQAVADKLPADAMAFLQNDKTLVYKGSYMVDVMESMLTPIIDELMANK</sequence>
<dbReference type="SUPFAM" id="SSF52540">
    <property type="entry name" value="P-loop containing nucleoside triphosphate hydrolases"/>
    <property type="match status" value="1"/>
</dbReference>
<dbReference type="NCBIfam" id="NF011997">
    <property type="entry name" value="PRK15453.1"/>
    <property type="match status" value="1"/>
</dbReference>
<dbReference type="EMBL" id="FPHR01000002">
    <property type="protein sequence ID" value="SFV76475.1"/>
    <property type="molecule type" value="Genomic_DNA"/>
</dbReference>
<comment type="catalytic activity">
    <reaction evidence="7">
        <text>D-ribulose 5-phosphate + ATP = D-ribulose 1,5-bisphosphate + ADP + H(+)</text>
        <dbReference type="Rhea" id="RHEA:19365"/>
        <dbReference type="ChEBI" id="CHEBI:15378"/>
        <dbReference type="ChEBI" id="CHEBI:30616"/>
        <dbReference type="ChEBI" id="CHEBI:57870"/>
        <dbReference type="ChEBI" id="CHEBI:58121"/>
        <dbReference type="ChEBI" id="CHEBI:456216"/>
        <dbReference type="EC" id="2.7.1.19"/>
    </reaction>
</comment>
<feature type="domain" description="Phosphoribulokinase/uridine kinase" evidence="8">
    <location>
        <begin position="7"/>
        <end position="220"/>
    </location>
</feature>
<gene>
    <name evidence="9" type="ORF">MNB_SUP05-4-565</name>
</gene>
<accession>A0A1W1D777</accession>
<evidence type="ECO:0000259" key="8">
    <source>
        <dbReference type="Pfam" id="PF00485"/>
    </source>
</evidence>
<name>A0A1W1D777_9ZZZZ</name>
<dbReference type="EC" id="2.7.1.19" evidence="2"/>
<keyword evidence="4" id="KW-0547">Nucleotide-binding</keyword>
<dbReference type="GO" id="GO:0005524">
    <property type="term" value="F:ATP binding"/>
    <property type="evidence" value="ECO:0007669"/>
    <property type="project" value="UniProtKB-KW"/>
</dbReference>
<protein>
    <recommendedName>
        <fullName evidence="2">phosphoribulokinase</fullName>
        <ecNumber evidence="2">2.7.1.19</ecNumber>
    </recommendedName>
</protein>
<dbReference type="PRINTS" id="PR00478">
    <property type="entry name" value="PHRIBLKINASE"/>
</dbReference>
<organism evidence="9">
    <name type="scientific">hydrothermal vent metagenome</name>
    <dbReference type="NCBI Taxonomy" id="652676"/>
    <lineage>
        <taxon>unclassified sequences</taxon>
        <taxon>metagenomes</taxon>
        <taxon>ecological metagenomes</taxon>
    </lineage>
</organism>
<keyword evidence="6" id="KW-0067">ATP-binding</keyword>
<evidence type="ECO:0000313" key="9">
    <source>
        <dbReference type="EMBL" id="SFV76475.1"/>
    </source>
</evidence>
<dbReference type="AlphaFoldDB" id="A0A1W1D777"/>
<evidence type="ECO:0000256" key="4">
    <source>
        <dbReference type="ARBA" id="ARBA00022741"/>
    </source>
</evidence>
<dbReference type="Pfam" id="PF00485">
    <property type="entry name" value="PRK"/>
    <property type="match status" value="1"/>
</dbReference>
<dbReference type="GO" id="GO:0005975">
    <property type="term" value="P:carbohydrate metabolic process"/>
    <property type="evidence" value="ECO:0007669"/>
    <property type="project" value="InterPro"/>
</dbReference>
<evidence type="ECO:0000256" key="1">
    <source>
        <dbReference type="ARBA" id="ARBA00009719"/>
    </source>
</evidence>
<keyword evidence="5 9" id="KW-0418">Kinase</keyword>
<evidence type="ECO:0000256" key="3">
    <source>
        <dbReference type="ARBA" id="ARBA00022679"/>
    </source>
</evidence>
<evidence type="ECO:0000256" key="6">
    <source>
        <dbReference type="ARBA" id="ARBA00022840"/>
    </source>
</evidence>